<keyword evidence="2" id="KW-1185">Reference proteome</keyword>
<evidence type="ECO:0000313" key="1">
    <source>
        <dbReference type="EMBL" id="OMJ69151.1"/>
    </source>
</evidence>
<evidence type="ECO:0000313" key="2">
    <source>
        <dbReference type="Proteomes" id="UP000187209"/>
    </source>
</evidence>
<gene>
    <name evidence="1" type="ORF">SteCoe_33192</name>
</gene>
<comment type="caution">
    <text evidence="1">The sequence shown here is derived from an EMBL/GenBank/DDBJ whole genome shotgun (WGS) entry which is preliminary data.</text>
</comment>
<dbReference type="AlphaFoldDB" id="A0A1R2AX92"/>
<dbReference type="Proteomes" id="UP000187209">
    <property type="component" value="Unassembled WGS sequence"/>
</dbReference>
<accession>A0A1R2AX92</accession>
<proteinExistence type="predicted"/>
<dbReference type="EMBL" id="MPUH01001233">
    <property type="protein sequence ID" value="OMJ69151.1"/>
    <property type="molecule type" value="Genomic_DNA"/>
</dbReference>
<protein>
    <recommendedName>
        <fullName evidence="3">F-box domain-containing protein</fullName>
    </recommendedName>
</protein>
<organism evidence="1 2">
    <name type="scientific">Stentor coeruleus</name>
    <dbReference type="NCBI Taxonomy" id="5963"/>
    <lineage>
        <taxon>Eukaryota</taxon>
        <taxon>Sar</taxon>
        <taxon>Alveolata</taxon>
        <taxon>Ciliophora</taxon>
        <taxon>Postciliodesmatophora</taxon>
        <taxon>Heterotrichea</taxon>
        <taxon>Heterotrichida</taxon>
        <taxon>Stentoridae</taxon>
        <taxon>Stentor</taxon>
    </lineage>
</organism>
<sequence length="238" mass="27762">MDWKKLGFFKNLNRFDVWQHIFAYLDTKTVIDGLSKSCKSFKMLSLMHISHLKNICILSLKIDSKTSYNNLIELIKCEKTFLLKIRSNLKSPEIMNSPYTNKSIIRLKYTSENGIFSPVLSLLKTVSCFNHFSISGNSSLPAIPDNIITEMLRILNEKKIVFFKISKITLNNKTFKKLVHYIKSRTPKDLMIDITCFSNKAIGFQNYLYRAWKDKWLLTVDYKLNGKVIFNCTRGFLE</sequence>
<evidence type="ECO:0008006" key="3">
    <source>
        <dbReference type="Google" id="ProtNLM"/>
    </source>
</evidence>
<name>A0A1R2AX92_9CILI</name>
<reference evidence="1 2" key="1">
    <citation type="submission" date="2016-11" db="EMBL/GenBank/DDBJ databases">
        <title>The macronuclear genome of Stentor coeruleus: a giant cell with tiny introns.</title>
        <authorList>
            <person name="Slabodnick M."/>
            <person name="Ruby J.G."/>
            <person name="Reiff S.B."/>
            <person name="Swart E.C."/>
            <person name="Gosai S."/>
            <person name="Prabakaran S."/>
            <person name="Witkowska E."/>
            <person name="Larue G.E."/>
            <person name="Fisher S."/>
            <person name="Freeman R.M."/>
            <person name="Gunawardena J."/>
            <person name="Chu W."/>
            <person name="Stover N.A."/>
            <person name="Gregory B.D."/>
            <person name="Nowacki M."/>
            <person name="Derisi J."/>
            <person name="Roy S.W."/>
            <person name="Marshall W.F."/>
            <person name="Sood P."/>
        </authorList>
    </citation>
    <scope>NUCLEOTIDE SEQUENCE [LARGE SCALE GENOMIC DNA]</scope>
    <source>
        <strain evidence="1">WM001</strain>
    </source>
</reference>